<gene>
    <name evidence="11" type="ORF">CFOL_v3_21448</name>
</gene>
<dbReference type="InterPro" id="IPR046347">
    <property type="entry name" value="bZIP_sf"/>
</dbReference>
<evidence type="ECO:0000256" key="9">
    <source>
        <dbReference type="SAM" id="MobiDB-lite"/>
    </source>
</evidence>
<keyword evidence="6" id="KW-0804">Transcription</keyword>
<proteinExistence type="inferred from homology"/>
<dbReference type="GO" id="GO:0043565">
    <property type="term" value="F:sequence-specific DNA binding"/>
    <property type="evidence" value="ECO:0007669"/>
    <property type="project" value="UniProtKB-ARBA"/>
</dbReference>
<dbReference type="EMBL" id="BDDD01001723">
    <property type="protein sequence ID" value="GAV77980.1"/>
    <property type="molecule type" value="Genomic_DNA"/>
</dbReference>
<dbReference type="PROSITE" id="PS00036">
    <property type="entry name" value="BZIP_BASIC"/>
    <property type="match status" value="1"/>
</dbReference>
<dbReference type="FunFam" id="1.20.5.170:FF:000060">
    <property type="entry name" value="protein ABSCISIC ACID-INSENSITIVE 5 isoform X1"/>
    <property type="match status" value="1"/>
</dbReference>
<dbReference type="PANTHER" id="PTHR22952">
    <property type="entry name" value="CAMP-RESPONSE ELEMENT BINDING PROTEIN-RELATED"/>
    <property type="match status" value="1"/>
</dbReference>
<dbReference type="GO" id="GO:0009845">
    <property type="term" value="P:seed germination"/>
    <property type="evidence" value="ECO:0007669"/>
    <property type="project" value="UniProtKB-ARBA"/>
</dbReference>
<keyword evidence="12" id="KW-1185">Reference proteome</keyword>
<keyword evidence="5" id="KW-0238">DNA-binding</keyword>
<dbReference type="GO" id="GO:0009651">
    <property type="term" value="P:response to salt stress"/>
    <property type="evidence" value="ECO:0007669"/>
    <property type="project" value="UniProtKB-ARBA"/>
</dbReference>
<dbReference type="InParanoid" id="A0A1Q3CCL1"/>
<keyword evidence="3" id="KW-0938">Abscisic acid signaling pathway</keyword>
<dbReference type="InterPro" id="IPR043452">
    <property type="entry name" value="BZIP46-like"/>
</dbReference>
<dbReference type="InterPro" id="IPR004827">
    <property type="entry name" value="bZIP"/>
</dbReference>
<feature type="region of interest" description="Disordered" evidence="9">
    <location>
        <begin position="185"/>
        <end position="212"/>
    </location>
</feature>
<evidence type="ECO:0000313" key="12">
    <source>
        <dbReference type="Proteomes" id="UP000187406"/>
    </source>
</evidence>
<dbReference type="PROSITE" id="PS50217">
    <property type="entry name" value="BZIP"/>
    <property type="match status" value="1"/>
</dbReference>
<evidence type="ECO:0000256" key="3">
    <source>
        <dbReference type="ARBA" id="ARBA00022682"/>
    </source>
</evidence>
<dbReference type="OrthoDB" id="644067at2759"/>
<comment type="similarity">
    <text evidence="8">Belongs to the bZIP family. ABI5 subfamily.</text>
</comment>
<evidence type="ECO:0000259" key="10">
    <source>
        <dbReference type="PROSITE" id="PS50217"/>
    </source>
</evidence>
<keyword evidence="4" id="KW-0805">Transcription regulation</keyword>
<evidence type="ECO:0000256" key="4">
    <source>
        <dbReference type="ARBA" id="ARBA00023015"/>
    </source>
</evidence>
<evidence type="ECO:0000313" key="11">
    <source>
        <dbReference type="EMBL" id="GAV77980.1"/>
    </source>
</evidence>
<accession>A0A1Q3CCL1</accession>
<feature type="region of interest" description="Disordered" evidence="9">
    <location>
        <begin position="134"/>
        <end position="163"/>
    </location>
</feature>
<evidence type="ECO:0000256" key="8">
    <source>
        <dbReference type="ARBA" id="ARBA00061369"/>
    </source>
</evidence>
<dbReference type="GO" id="GO:0003700">
    <property type="term" value="F:DNA-binding transcription factor activity"/>
    <property type="evidence" value="ECO:0007669"/>
    <property type="project" value="InterPro"/>
</dbReference>
<feature type="compositionally biased region" description="Polar residues" evidence="9">
    <location>
        <begin position="202"/>
        <end position="212"/>
    </location>
</feature>
<dbReference type="AlphaFoldDB" id="A0A1Q3CCL1"/>
<dbReference type="STRING" id="3775.A0A1Q3CCL1"/>
<comment type="subcellular location">
    <subcellularLocation>
        <location evidence="1">Nucleus</location>
    </subcellularLocation>
</comment>
<evidence type="ECO:0000256" key="7">
    <source>
        <dbReference type="ARBA" id="ARBA00023242"/>
    </source>
</evidence>
<feature type="region of interest" description="Disordered" evidence="9">
    <location>
        <begin position="1"/>
        <end position="26"/>
    </location>
</feature>
<feature type="compositionally biased region" description="Polar residues" evidence="9">
    <location>
        <begin position="11"/>
        <end position="26"/>
    </location>
</feature>
<evidence type="ECO:0000256" key="6">
    <source>
        <dbReference type="ARBA" id="ARBA00023163"/>
    </source>
</evidence>
<dbReference type="GO" id="GO:0005634">
    <property type="term" value="C:nucleus"/>
    <property type="evidence" value="ECO:0007669"/>
    <property type="project" value="UniProtKB-SubCell"/>
</dbReference>
<dbReference type="SUPFAM" id="SSF57959">
    <property type="entry name" value="Leucine zipper domain"/>
    <property type="match status" value="1"/>
</dbReference>
<reference evidence="12" key="1">
    <citation type="submission" date="2016-04" db="EMBL/GenBank/DDBJ databases">
        <title>Cephalotus genome sequencing.</title>
        <authorList>
            <person name="Fukushima K."/>
            <person name="Hasebe M."/>
            <person name="Fang X."/>
        </authorList>
    </citation>
    <scope>NUCLEOTIDE SEQUENCE [LARGE SCALE GENOMIC DNA]</scope>
    <source>
        <strain evidence="12">cv. St1</strain>
    </source>
</reference>
<dbReference type="GO" id="GO:0009738">
    <property type="term" value="P:abscisic acid-activated signaling pathway"/>
    <property type="evidence" value="ECO:0007669"/>
    <property type="project" value="UniProtKB-KW"/>
</dbReference>
<feature type="compositionally biased region" description="Basic and acidic residues" evidence="9">
    <location>
        <begin position="134"/>
        <end position="148"/>
    </location>
</feature>
<feature type="domain" description="BZIP" evidence="10">
    <location>
        <begin position="331"/>
        <end position="383"/>
    </location>
</feature>
<comment type="caution">
    <text evidence="11">The sequence shown here is derived from an EMBL/GenBank/DDBJ whole genome shotgun (WGS) entry which is preliminary data.</text>
</comment>
<keyword evidence="7" id="KW-0539">Nucleus</keyword>
<dbReference type="PANTHER" id="PTHR22952:SF175">
    <property type="entry name" value="PROTEIN ABSCISIC ACID-INSENSITIVE 5"/>
    <property type="match status" value="1"/>
</dbReference>
<keyword evidence="2" id="KW-0597">Phosphoprotein</keyword>
<dbReference type="CDD" id="cd14707">
    <property type="entry name" value="bZIP_plant_BZIP46"/>
    <property type="match status" value="1"/>
</dbReference>
<dbReference type="GO" id="GO:0009414">
    <property type="term" value="P:response to water deprivation"/>
    <property type="evidence" value="ECO:0007669"/>
    <property type="project" value="UniProtKB-ARBA"/>
</dbReference>
<dbReference type="Gene3D" id="1.20.5.170">
    <property type="match status" value="1"/>
</dbReference>
<evidence type="ECO:0000256" key="5">
    <source>
        <dbReference type="ARBA" id="ARBA00023125"/>
    </source>
</evidence>
<evidence type="ECO:0000256" key="2">
    <source>
        <dbReference type="ARBA" id="ARBA00022553"/>
    </source>
</evidence>
<protein>
    <submittedName>
        <fullName evidence="11">BZIP_1 domain-containing protein</fullName>
    </submittedName>
</protein>
<dbReference type="Pfam" id="PF00170">
    <property type="entry name" value="bZIP_1"/>
    <property type="match status" value="1"/>
</dbReference>
<feature type="region of interest" description="Disordered" evidence="9">
    <location>
        <begin position="388"/>
        <end position="418"/>
    </location>
</feature>
<dbReference type="SMART" id="SM00338">
    <property type="entry name" value="BRLZ"/>
    <property type="match status" value="1"/>
</dbReference>
<dbReference type="Proteomes" id="UP000187406">
    <property type="component" value="Unassembled WGS sequence"/>
</dbReference>
<name>A0A1Q3CCL1_CEPFO</name>
<dbReference type="GO" id="GO:0045893">
    <property type="term" value="P:positive regulation of DNA-templated transcription"/>
    <property type="evidence" value="ECO:0007669"/>
    <property type="project" value="InterPro"/>
</dbReference>
<organism evidence="11 12">
    <name type="scientific">Cephalotus follicularis</name>
    <name type="common">Albany pitcher plant</name>
    <dbReference type="NCBI Taxonomy" id="3775"/>
    <lineage>
        <taxon>Eukaryota</taxon>
        <taxon>Viridiplantae</taxon>
        <taxon>Streptophyta</taxon>
        <taxon>Embryophyta</taxon>
        <taxon>Tracheophyta</taxon>
        <taxon>Spermatophyta</taxon>
        <taxon>Magnoliopsida</taxon>
        <taxon>eudicotyledons</taxon>
        <taxon>Gunneridae</taxon>
        <taxon>Pentapetalae</taxon>
        <taxon>rosids</taxon>
        <taxon>fabids</taxon>
        <taxon>Oxalidales</taxon>
        <taxon>Cephalotaceae</taxon>
        <taxon>Cephalotus</taxon>
    </lineage>
</organism>
<dbReference type="FunCoup" id="A0A1Q3CCL1">
    <property type="interactions" value="246"/>
</dbReference>
<evidence type="ECO:0000256" key="1">
    <source>
        <dbReference type="ARBA" id="ARBA00004123"/>
    </source>
</evidence>
<sequence length="418" mass="45806">MSKREVESPLQGDQQPKNHPYSSLGRQPSIYSLTFDEFQHTLCESGKRFGSMNMDEFLTSIWNAEENQVINAGNSIVDDSGSNPFNSTAPMAGNELTDKPTSLVKQPSLARQGSFSLPLPLCAKTVEEVWSEIHKEEQGMQSENDRNSNDNSSVHNPENAIRQPVIGEMTLEDFLIKAGVVRGQCTTPQHQQPPPQQQQQQYGLYQNNGTPTIDPSYVTRPIMGMANGVSGCGSNGPGTYQAMPLGGGVIAEPAGDGGHAKRNGVFQPPPPPPPPVCYGAGFGPGPGPLSPVSPDGMGTSQVDSIGGQFGMDIGGLRGRKRIIDGHVEKVVERRQRRMIKNRESAARSRARKQAYTVELEAELNQLKEENAYLKHALAELERKRKQQYIEESNMKTQTKAPKAKDRLRIMRRSSSCPL</sequence>